<name>A0A4Q4S475_9PLEO</name>
<gene>
    <name evidence="1" type="ORF">AA0113_g5894</name>
</gene>
<dbReference type="OrthoDB" id="3799928at2759"/>
<sequence length="174" mass="19911">MAAASISASPQSVDELLQSLYQELCSVNCADRGAKLQSFCEKMWDRLQYSPPPPDTSLDDFVTLLKDDHDAVLAQLVISDLRPNANITSISNPVKQTILQRLRLHQPLFSCRQIPLRTNDPDTHRLYAEEKQILQGADLRRACLLIYGRVDVSETQREELLRWLDSYPREHRHG</sequence>
<evidence type="ECO:0000313" key="2">
    <source>
        <dbReference type="Proteomes" id="UP000293823"/>
    </source>
</evidence>
<dbReference type="AlphaFoldDB" id="A0A4Q4S475"/>
<organism evidence="1 2">
    <name type="scientific">Alternaria arborescens</name>
    <dbReference type="NCBI Taxonomy" id="156630"/>
    <lineage>
        <taxon>Eukaryota</taxon>
        <taxon>Fungi</taxon>
        <taxon>Dikarya</taxon>
        <taxon>Ascomycota</taxon>
        <taxon>Pezizomycotina</taxon>
        <taxon>Dothideomycetes</taxon>
        <taxon>Pleosporomycetidae</taxon>
        <taxon>Pleosporales</taxon>
        <taxon>Pleosporineae</taxon>
        <taxon>Pleosporaceae</taxon>
        <taxon>Alternaria</taxon>
        <taxon>Alternaria sect. Alternaria</taxon>
    </lineage>
</organism>
<dbReference type="EMBL" id="PEJP01000020">
    <property type="protein sequence ID" value="RYO64730.1"/>
    <property type="molecule type" value="Genomic_DNA"/>
</dbReference>
<comment type="caution">
    <text evidence="1">The sequence shown here is derived from an EMBL/GenBank/DDBJ whole genome shotgun (WGS) entry which is preliminary data.</text>
</comment>
<proteinExistence type="predicted"/>
<reference evidence="2" key="1">
    <citation type="journal article" date="2019" name="bioRxiv">
        <title>Genomics, evolutionary history and diagnostics of the Alternaria alternata species group including apple and Asian pear pathotypes.</title>
        <authorList>
            <person name="Armitage A.D."/>
            <person name="Cockerton H.M."/>
            <person name="Sreenivasaprasad S."/>
            <person name="Woodhall J.W."/>
            <person name="Lane C.R."/>
            <person name="Harrison R.J."/>
            <person name="Clarkson J.P."/>
        </authorList>
    </citation>
    <scope>NUCLEOTIDE SEQUENCE [LARGE SCALE GENOMIC DNA]</scope>
    <source>
        <strain evidence="2">RGR 97.0016</strain>
    </source>
</reference>
<accession>A0A4Q4S475</accession>
<evidence type="ECO:0000313" key="1">
    <source>
        <dbReference type="EMBL" id="RYO64730.1"/>
    </source>
</evidence>
<dbReference type="Proteomes" id="UP000293823">
    <property type="component" value="Unassembled WGS sequence"/>
</dbReference>
<keyword evidence="2" id="KW-1185">Reference proteome</keyword>
<protein>
    <submittedName>
        <fullName evidence="1">Uncharacterized protein</fullName>
    </submittedName>
</protein>